<dbReference type="PANTHER" id="PTHR43421">
    <property type="entry name" value="METALLOPROTEASE PMBA"/>
    <property type="match status" value="1"/>
</dbReference>
<dbReference type="GO" id="GO:0008237">
    <property type="term" value="F:metallopeptidase activity"/>
    <property type="evidence" value="ECO:0007669"/>
    <property type="project" value="InterPro"/>
</dbReference>
<dbReference type="InterPro" id="IPR045569">
    <property type="entry name" value="Metalloprtase-TldD/E_C"/>
</dbReference>
<dbReference type="Pfam" id="PF19289">
    <property type="entry name" value="PmbA_TldD_3rd"/>
    <property type="match status" value="1"/>
</dbReference>
<gene>
    <name evidence="2" type="ORF">S12H4_13419</name>
</gene>
<dbReference type="EMBL" id="BARW01006392">
    <property type="protein sequence ID" value="GAI75179.1"/>
    <property type="molecule type" value="Genomic_DNA"/>
</dbReference>
<dbReference type="SUPFAM" id="SSF111283">
    <property type="entry name" value="Putative modulator of DNA gyrase, PmbA/TldD"/>
    <property type="match status" value="1"/>
</dbReference>
<proteinExistence type="predicted"/>
<feature type="domain" description="Metalloprotease TldD/E C-terminal" evidence="1">
    <location>
        <begin position="2"/>
        <end position="58"/>
    </location>
</feature>
<evidence type="ECO:0000259" key="1">
    <source>
        <dbReference type="Pfam" id="PF19289"/>
    </source>
</evidence>
<dbReference type="PANTHER" id="PTHR43421:SF1">
    <property type="entry name" value="METALLOPROTEASE PMBA"/>
    <property type="match status" value="1"/>
</dbReference>
<sequence length="60" mass="6410">ASGFWIENGEISFPVDGVTLGGNTLDMLKNIEVVANDLDIRGNINSPSFKIAEMTVGGER</sequence>
<dbReference type="InterPro" id="IPR047657">
    <property type="entry name" value="PmbA"/>
</dbReference>
<dbReference type="GO" id="GO:0005829">
    <property type="term" value="C:cytosol"/>
    <property type="evidence" value="ECO:0007669"/>
    <property type="project" value="TreeGrafter"/>
</dbReference>
<evidence type="ECO:0000313" key="2">
    <source>
        <dbReference type="EMBL" id="GAI75179.1"/>
    </source>
</evidence>
<comment type="caution">
    <text evidence="2">The sequence shown here is derived from an EMBL/GenBank/DDBJ whole genome shotgun (WGS) entry which is preliminary data.</text>
</comment>
<name>X1T571_9ZZZZ</name>
<protein>
    <recommendedName>
        <fullName evidence="1">Metalloprotease TldD/E C-terminal domain-containing protein</fullName>
    </recommendedName>
</protein>
<dbReference type="InterPro" id="IPR036059">
    <property type="entry name" value="TldD/PmbA_sf"/>
</dbReference>
<dbReference type="GO" id="GO:0006508">
    <property type="term" value="P:proteolysis"/>
    <property type="evidence" value="ECO:0007669"/>
    <property type="project" value="InterPro"/>
</dbReference>
<dbReference type="AlphaFoldDB" id="X1T571"/>
<feature type="non-terminal residue" evidence="2">
    <location>
        <position position="1"/>
    </location>
</feature>
<reference evidence="2" key="1">
    <citation type="journal article" date="2014" name="Front. Microbiol.">
        <title>High frequency of phylogenetically diverse reductive dehalogenase-homologous genes in deep subseafloor sedimentary metagenomes.</title>
        <authorList>
            <person name="Kawai M."/>
            <person name="Futagami T."/>
            <person name="Toyoda A."/>
            <person name="Takaki Y."/>
            <person name="Nishi S."/>
            <person name="Hori S."/>
            <person name="Arai W."/>
            <person name="Tsubouchi T."/>
            <person name="Morono Y."/>
            <person name="Uchiyama I."/>
            <person name="Ito T."/>
            <person name="Fujiyama A."/>
            <person name="Inagaki F."/>
            <person name="Takami H."/>
        </authorList>
    </citation>
    <scope>NUCLEOTIDE SEQUENCE</scope>
    <source>
        <strain evidence="2">Expedition CK06-06</strain>
    </source>
</reference>
<accession>X1T571</accession>
<organism evidence="2">
    <name type="scientific">marine sediment metagenome</name>
    <dbReference type="NCBI Taxonomy" id="412755"/>
    <lineage>
        <taxon>unclassified sequences</taxon>
        <taxon>metagenomes</taxon>
        <taxon>ecological metagenomes</taxon>
    </lineage>
</organism>